<accession>A0AAW0FT95</accession>
<proteinExistence type="predicted"/>
<dbReference type="AlphaFoldDB" id="A0AAW0FT95"/>
<reference evidence="1 2" key="1">
    <citation type="submission" date="2022-09" db="EMBL/GenBank/DDBJ databases">
        <authorList>
            <person name="Palmer J.M."/>
        </authorList>
    </citation>
    <scope>NUCLEOTIDE SEQUENCE [LARGE SCALE GENOMIC DNA]</scope>
    <source>
        <strain evidence="1 2">DSM 7382</strain>
    </source>
</reference>
<gene>
    <name evidence="1" type="ORF">QCA50_012112</name>
</gene>
<comment type="caution">
    <text evidence="1">The sequence shown here is derived from an EMBL/GenBank/DDBJ whole genome shotgun (WGS) entry which is preliminary data.</text>
</comment>
<protein>
    <submittedName>
        <fullName evidence="1">Uncharacterized protein</fullName>
    </submittedName>
</protein>
<dbReference type="Proteomes" id="UP001385951">
    <property type="component" value="Unassembled WGS sequence"/>
</dbReference>
<evidence type="ECO:0000313" key="2">
    <source>
        <dbReference type="Proteomes" id="UP001385951"/>
    </source>
</evidence>
<organism evidence="1 2">
    <name type="scientific">Cerrena zonata</name>
    <dbReference type="NCBI Taxonomy" id="2478898"/>
    <lineage>
        <taxon>Eukaryota</taxon>
        <taxon>Fungi</taxon>
        <taxon>Dikarya</taxon>
        <taxon>Basidiomycota</taxon>
        <taxon>Agaricomycotina</taxon>
        <taxon>Agaricomycetes</taxon>
        <taxon>Polyporales</taxon>
        <taxon>Cerrenaceae</taxon>
        <taxon>Cerrena</taxon>
    </lineage>
</organism>
<sequence length="78" mass="8765">MPPTLTRPKLAYSEVSWELLVEPPPVRGIVGLQKAKIARKGCQLGSKPEEAPVAPRVFHRTFHPEFHPEFPARVLLNT</sequence>
<evidence type="ECO:0000313" key="1">
    <source>
        <dbReference type="EMBL" id="KAK7684863.1"/>
    </source>
</evidence>
<keyword evidence="2" id="KW-1185">Reference proteome</keyword>
<dbReference type="EMBL" id="JASBNA010000023">
    <property type="protein sequence ID" value="KAK7684863.1"/>
    <property type="molecule type" value="Genomic_DNA"/>
</dbReference>
<name>A0AAW0FT95_9APHY</name>